<organism evidence="3">
    <name type="scientific">Schistosoma curassoni</name>
    <dbReference type="NCBI Taxonomy" id="6186"/>
    <lineage>
        <taxon>Eukaryota</taxon>
        <taxon>Metazoa</taxon>
        <taxon>Spiralia</taxon>
        <taxon>Lophotrochozoa</taxon>
        <taxon>Platyhelminthes</taxon>
        <taxon>Trematoda</taxon>
        <taxon>Digenea</taxon>
        <taxon>Strigeidida</taxon>
        <taxon>Schistosomatoidea</taxon>
        <taxon>Schistosomatidae</taxon>
        <taxon>Schistosoma</taxon>
    </lineage>
</organism>
<proteinExistence type="predicted"/>
<name>A0A183JN92_9TREM</name>
<reference evidence="3" key="1">
    <citation type="submission" date="2016-06" db="UniProtKB">
        <authorList>
            <consortium name="WormBaseParasite"/>
        </authorList>
    </citation>
    <scope>IDENTIFICATION</scope>
</reference>
<dbReference type="EMBL" id="UZAK01005276">
    <property type="protein sequence ID" value="VDO87097.1"/>
    <property type="molecule type" value="Genomic_DNA"/>
</dbReference>
<protein>
    <submittedName>
        <fullName evidence="3">Endo/exonuclease/phosphatase domain-containing protein</fullName>
    </submittedName>
</protein>
<evidence type="ECO:0000313" key="1">
    <source>
        <dbReference type="EMBL" id="VDO87097.1"/>
    </source>
</evidence>
<keyword evidence="2" id="KW-1185">Reference proteome</keyword>
<dbReference type="PANTHER" id="PTHR23227">
    <property type="entry name" value="BUCENTAUR RELATED"/>
    <property type="match status" value="1"/>
</dbReference>
<dbReference type="AlphaFoldDB" id="A0A183JN92"/>
<dbReference type="SUPFAM" id="SSF56219">
    <property type="entry name" value="DNase I-like"/>
    <property type="match status" value="1"/>
</dbReference>
<reference evidence="1 2" key="2">
    <citation type="submission" date="2018-11" db="EMBL/GenBank/DDBJ databases">
        <authorList>
            <consortium name="Pathogen Informatics"/>
        </authorList>
    </citation>
    <scope>NUCLEOTIDE SEQUENCE [LARGE SCALE GENOMIC DNA]</scope>
    <source>
        <strain evidence="1">Dakar</strain>
        <strain evidence="2">Dakar, Senegal</strain>
    </source>
</reference>
<dbReference type="Gene3D" id="3.60.10.10">
    <property type="entry name" value="Endonuclease/exonuclease/phosphatase"/>
    <property type="match status" value="1"/>
</dbReference>
<dbReference type="InterPro" id="IPR027124">
    <property type="entry name" value="Swc5/CFDP1/2"/>
</dbReference>
<evidence type="ECO:0000313" key="2">
    <source>
        <dbReference type="Proteomes" id="UP000279833"/>
    </source>
</evidence>
<evidence type="ECO:0000313" key="3">
    <source>
        <dbReference type="WBParaSite" id="SCUD_0000417801-mRNA-1"/>
    </source>
</evidence>
<sequence length="212" mass="24313">MKIHAPEVLGFSKTHWKQVGQQRLASVELLLYSGNEEENAPHTQGVTLMLFNQAENALIGWQSHGIRIIRASFKTKKDGITTKVIQCYAHTNDYNEDVKGQFYDRLQAVVEKCPTKGLSIPTGDLNAKVGMDITRYEEIVERHGLGERNENDERFANPCVFNNLVIGGTIFPHKRKHKATWTPPDHSTQNQIDHICISRKFRRMMEDVRTKR</sequence>
<dbReference type="PANTHER" id="PTHR23227:SF67">
    <property type="entry name" value="CRANIOFACIAL DEVELOPMENT PROTEIN 2-LIKE"/>
    <property type="match status" value="1"/>
</dbReference>
<gene>
    <name evidence="1" type="ORF">SCUD_LOCUS4180</name>
</gene>
<dbReference type="InterPro" id="IPR036691">
    <property type="entry name" value="Endo/exonu/phosph_ase_sf"/>
</dbReference>
<dbReference type="Proteomes" id="UP000279833">
    <property type="component" value="Unassembled WGS sequence"/>
</dbReference>
<dbReference type="WBParaSite" id="SCUD_0000417801-mRNA-1">
    <property type="protein sequence ID" value="SCUD_0000417801-mRNA-1"/>
    <property type="gene ID" value="SCUD_0000417801"/>
</dbReference>
<dbReference type="CDD" id="cd09076">
    <property type="entry name" value="L1-EN"/>
    <property type="match status" value="1"/>
</dbReference>
<accession>A0A183JN92</accession>
<dbReference type="STRING" id="6186.A0A183JN92"/>